<proteinExistence type="predicted"/>
<dbReference type="InterPro" id="IPR014061">
    <property type="entry name" value="BrxL-like"/>
</dbReference>
<comment type="caution">
    <text evidence="1">The sequence shown here is derived from an EMBL/GenBank/DDBJ whole genome shotgun (WGS) entry which is preliminary data.</text>
</comment>
<dbReference type="GO" id="GO:0006508">
    <property type="term" value="P:proteolysis"/>
    <property type="evidence" value="ECO:0007669"/>
    <property type="project" value="UniProtKB-KW"/>
</dbReference>
<organism evidence="1 2">
    <name type="scientific">Candidatus Fusobacterium pullicola</name>
    <dbReference type="NCBI Taxonomy" id="2838601"/>
    <lineage>
        <taxon>Bacteria</taxon>
        <taxon>Fusobacteriati</taxon>
        <taxon>Fusobacteriota</taxon>
        <taxon>Fusobacteriia</taxon>
        <taxon>Fusobacteriales</taxon>
        <taxon>Fusobacteriaceae</taxon>
        <taxon>Fusobacterium</taxon>
    </lineage>
</organism>
<gene>
    <name evidence="1" type="ORF">IAA47_01865</name>
</gene>
<evidence type="ECO:0000313" key="1">
    <source>
        <dbReference type="EMBL" id="MBU3841739.1"/>
    </source>
</evidence>
<accession>A0A9E2KXR8</accession>
<keyword evidence="1" id="KW-0645">Protease</keyword>
<name>A0A9E2KXR8_9FUSO</name>
<dbReference type="Pfam" id="PF13337">
    <property type="entry name" value="BrxL_ATPase"/>
    <property type="match status" value="1"/>
</dbReference>
<reference evidence="1" key="1">
    <citation type="journal article" date="2021" name="PeerJ">
        <title>Extensive microbial diversity within the chicken gut microbiome revealed by metagenomics and culture.</title>
        <authorList>
            <person name="Gilroy R."/>
            <person name="Ravi A."/>
            <person name="Getino M."/>
            <person name="Pursley I."/>
            <person name="Horton D.L."/>
            <person name="Alikhan N.F."/>
            <person name="Baker D."/>
            <person name="Gharbi K."/>
            <person name="Hall N."/>
            <person name="Watson M."/>
            <person name="Adriaenssens E.M."/>
            <person name="Foster-Nyarko E."/>
            <person name="Jarju S."/>
            <person name="Secka A."/>
            <person name="Antonio M."/>
            <person name="Oren A."/>
            <person name="Chaudhuri R.R."/>
            <person name="La Ragione R."/>
            <person name="Hildebrand F."/>
            <person name="Pallen M.J."/>
        </authorList>
    </citation>
    <scope>NUCLEOTIDE SEQUENCE</scope>
    <source>
        <strain evidence="1">A6-441</strain>
    </source>
</reference>
<reference evidence="1" key="2">
    <citation type="submission" date="2021-04" db="EMBL/GenBank/DDBJ databases">
        <authorList>
            <person name="Gilroy R."/>
        </authorList>
    </citation>
    <scope>NUCLEOTIDE SEQUENCE</scope>
    <source>
        <strain evidence="1">A6-441</strain>
    </source>
</reference>
<dbReference type="EMBL" id="JAHLFN010000016">
    <property type="protein sequence ID" value="MBU3841739.1"/>
    <property type="molecule type" value="Genomic_DNA"/>
</dbReference>
<dbReference type="GO" id="GO:0008233">
    <property type="term" value="F:peptidase activity"/>
    <property type="evidence" value="ECO:0007669"/>
    <property type="project" value="UniProtKB-KW"/>
</dbReference>
<evidence type="ECO:0000313" key="2">
    <source>
        <dbReference type="Proteomes" id="UP000724657"/>
    </source>
</evidence>
<keyword evidence="1" id="KW-0378">Hydrolase</keyword>
<dbReference type="Proteomes" id="UP000724657">
    <property type="component" value="Unassembled WGS sequence"/>
</dbReference>
<dbReference type="AlphaFoldDB" id="A0A9E2KXR8"/>
<protein>
    <submittedName>
        <fullName evidence="1">BREX system Lon protease-like protein BrxL</fullName>
    </submittedName>
</protein>
<sequence length="571" mass="66242">MTTLSDNIIKETIEKMDGKAFKEIVLKLMEREEKKENLPYEIVDLAKNKPSFPIFISSIEKKLRYDDEMVSSNNSFEAFINTDTYTKEYGITLKIKDSNLDLFLPLPDKIKKEFYLNIKTGTYTCEGEIRYTPELDVFTVHYLKIYAYQDIFNIWSNLISNTDRAVRSRIDFLLSKFGLEPNNLLYIEKIVFLLRLVPLVEKKYLMVDISKREIGKSHVYSMLDFNLYTNCVTRSTAFIDGRNGKEGDFFSEDIAYIIDEIGKVNDPEVITSVQVYKNGDKNEGTIQAGKGNKKSSNSIILLGNPKIIVDFNRIFKDRINIFSNTIIDKNEDSTAFLSRIDSLLPSYGCRTFDSLMLNKNGKDEKFIDIFKNVLPVLREKEINISELLKKFDLPLSFNSSREENAIFKTLEGLLKILYPEVYIENNNLSQKILNFLVVIAIQTRQTVNNQIAIIEKRELGNISFYPYNIKNVYFNLEGSYVYTPHRIFINEGTAIRKIPLDTVGIEINKLEINYLKQMNYQFEEMGIGELRHSLNITNNFEKSNLMFNYLTGNIEKSGQYNIIKSYSLINF</sequence>